<dbReference type="InterPro" id="IPR021855">
    <property type="entry name" value="PAM68-like"/>
</dbReference>
<dbReference type="PANTHER" id="PTHR34575">
    <property type="entry name" value="PROTEIN PAM68, CHLOROPLASTIC"/>
    <property type="match status" value="1"/>
</dbReference>
<reference evidence="4" key="1">
    <citation type="submission" date="2023-08" db="EMBL/GenBank/DDBJ databases">
        <authorList>
            <person name="Audoor S."/>
            <person name="Bilcke G."/>
        </authorList>
    </citation>
    <scope>NUCLEOTIDE SEQUENCE</scope>
</reference>
<evidence type="ECO:0000313" key="5">
    <source>
        <dbReference type="Proteomes" id="UP001295423"/>
    </source>
</evidence>
<gene>
    <name evidence="4" type="ORF">CYCCA115_LOCUS17398</name>
</gene>
<comment type="caution">
    <text evidence="4">The sequence shown here is derived from an EMBL/GenBank/DDBJ whole genome shotgun (WGS) entry which is preliminary data.</text>
</comment>
<keyword evidence="2" id="KW-0812">Transmembrane</keyword>
<evidence type="ECO:0000256" key="2">
    <source>
        <dbReference type="SAM" id="Phobius"/>
    </source>
</evidence>
<keyword evidence="5" id="KW-1185">Reference proteome</keyword>
<feature type="transmembrane region" description="Helical" evidence="2">
    <location>
        <begin position="145"/>
        <end position="165"/>
    </location>
</feature>
<organism evidence="4 5">
    <name type="scientific">Cylindrotheca closterium</name>
    <dbReference type="NCBI Taxonomy" id="2856"/>
    <lineage>
        <taxon>Eukaryota</taxon>
        <taxon>Sar</taxon>
        <taxon>Stramenopiles</taxon>
        <taxon>Ochrophyta</taxon>
        <taxon>Bacillariophyta</taxon>
        <taxon>Bacillariophyceae</taxon>
        <taxon>Bacillariophycidae</taxon>
        <taxon>Bacillariales</taxon>
        <taxon>Bacillariaceae</taxon>
        <taxon>Cylindrotheca</taxon>
    </lineage>
</organism>
<keyword evidence="2" id="KW-1133">Transmembrane helix</keyword>
<dbReference type="Proteomes" id="UP001295423">
    <property type="component" value="Unassembled WGS sequence"/>
</dbReference>
<evidence type="ECO:0000256" key="1">
    <source>
        <dbReference type="SAM" id="MobiDB-lite"/>
    </source>
</evidence>
<protein>
    <submittedName>
        <fullName evidence="4">Uncharacterized protein</fullName>
    </submittedName>
</protein>
<evidence type="ECO:0000256" key="3">
    <source>
        <dbReference type="SAM" id="SignalP"/>
    </source>
</evidence>
<dbReference type="PANTHER" id="PTHR34575:SF1">
    <property type="entry name" value="PROTEIN PAM68, CHLOROPLASTIC"/>
    <property type="match status" value="1"/>
</dbReference>
<keyword evidence="2" id="KW-0472">Membrane</keyword>
<evidence type="ECO:0000313" key="4">
    <source>
        <dbReference type="EMBL" id="CAJ1958880.1"/>
    </source>
</evidence>
<dbReference type="Pfam" id="PF11947">
    <property type="entry name" value="DUF3464"/>
    <property type="match status" value="1"/>
</dbReference>
<dbReference type="EMBL" id="CAKOGP040001980">
    <property type="protein sequence ID" value="CAJ1958880.1"/>
    <property type="molecule type" value="Genomic_DNA"/>
</dbReference>
<keyword evidence="3" id="KW-0732">Signal</keyword>
<feature type="region of interest" description="Disordered" evidence="1">
    <location>
        <begin position="40"/>
        <end position="89"/>
    </location>
</feature>
<feature type="transmembrane region" description="Helical" evidence="2">
    <location>
        <begin position="177"/>
        <end position="199"/>
    </location>
</feature>
<feature type="chain" id="PRO_5041906905" evidence="3">
    <location>
        <begin position="21"/>
        <end position="275"/>
    </location>
</feature>
<name>A0AAD2G0G9_9STRA</name>
<feature type="region of interest" description="Disordered" evidence="1">
    <location>
        <begin position="255"/>
        <end position="275"/>
    </location>
</feature>
<sequence length="275" mass="29709">MKNISVIAASLLLTSAAIEGLVAPQSSHSVLTSLHAKSKGFGAAKETSKPKSKPAADEQPSSAAKELSKPSSPNDNPFAAAGAEAEPEMNSGAKALERMRRQKAEERNAELRKIKELKDVEASLQSKEQATAIPEKVAQRMGSRMLPFVGIPLFGSMAAFVGFWYMATYRDMEFQPALVAASTIVCLGVGLVGITYSIMSTSWDEDREGSFLGTEEFSTNLENIKKGLSRSKENAMLREKMYDYSPDEIDNVDKVDAGKAKRKQSFGDKLGGGMD</sequence>
<dbReference type="AlphaFoldDB" id="A0AAD2G0G9"/>
<accession>A0AAD2G0G9</accession>
<proteinExistence type="predicted"/>
<feature type="signal peptide" evidence="3">
    <location>
        <begin position="1"/>
        <end position="20"/>
    </location>
</feature>